<dbReference type="WBParaSite" id="TREG1_59620.2">
    <property type="protein sequence ID" value="TREG1_59620.2"/>
    <property type="gene ID" value="TREG1_59620"/>
</dbReference>
<feature type="domain" description="DUF4806" evidence="2">
    <location>
        <begin position="107"/>
        <end position="179"/>
    </location>
</feature>
<keyword evidence="3" id="KW-1185">Reference proteome</keyword>
<dbReference type="Proteomes" id="UP000050795">
    <property type="component" value="Unassembled WGS sequence"/>
</dbReference>
<reference evidence="4" key="2">
    <citation type="submission" date="2023-11" db="UniProtKB">
        <authorList>
            <consortium name="WormBaseParasite"/>
        </authorList>
    </citation>
    <scope>IDENTIFICATION</scope>
</reference>
<evidence type="ECO:0000313" key="3">
    <source>
        <dbReference type="Proteomes" id="UP000050795"/>
    </source>
</evidence>
<evidence type="ECO:0000259" key="2">
    <source>
        <dbReference type="Pfam" id="PF16064"/>
    </source>
</evidence>
<dbReference type="AlphaFoldDB" id="A0AA85K3V9"/>
<feature type="compositionally biased region" description="Polar residues" evidence="1">
    <location>
        <begin position="242"/>
        <end position="257"/>
    </location>
</feature>
<reference evidence="3" key="1">
    <citation type="submission" date="2022-06" db="EMBL/GenBank/DDBJ databases">
        <authorList>
            <person name="Berger JAMES D."/>
            <person name="Berger JAMES D."/>
        </authorList>
    </citation>
    <scope>NUCLEOTIDE SEQUENCE [LARGE SCALE GENOMIC DNA]</scope>
</reference>
<protein>
    <recommendedName>
        <fullName evidence="2">DUF4806 domain-containing protein</fullName>
    </recommendedName>
</protein>
<dbReference type="InterPro" id="IPR032071">
    <property type="entry name" value="DUF4806"/>
</dbReference>
<evidence type="ECO:0000256" key="1">
    <source>
        <dbReference type="SAM" id="MobiDB-lite"/>
    </source>
</evidence>
<feature type="region of interest" description="Disordered" evidence="1">
    <location>
        <begin position="224"/>
        <end position="257"/>
    </location>
</feature>
<proteinExistence type="predicted"/>
<accession>A0AA85K3V9</accession>
<evidence type="ECO:0000313" key="4">
    <source>
        <dbReference type="WBParaSite" id="TREG1_59620.2"/>
    </source>
</evidence>
<sequence length="257" mass="29045">MDIDVAASEVGSIKPQYPEYNILDDFVAPNPSTSSAPIFHSSPIGKKSYVCDRLPSNEDATESTNKKLLDTNMEIINLCTKILNIMTTDRKSRQQTYPPANGDLTLQFPLENEDQLEMLEASLRDEKYKQQYTAKMASCLQSDPKLSLKVMMHHVIKPEVGLKFTFQGTLTKSSIVPYAFYKIIRSLIMSHFSGQLMTTREIGYMMDRATKSYFHNLKDRVQRRKRKQGIQANEKDTGGYNSGTYDATSGSQLTGLQ</sequence>
<dbReference type="Pfam" id="PF16064">
    <property type="entry name" value="DUF4806"/>
    <property type="match status" value="1"/>
</dbReference>
<organism evidence="3 4">
    <name type="scientific">Trichobilharzia regenti</name>
    <name type="common">Nasal bird schistosome</name>
    <dbReference type="NCBI Taxonomy" id="157069"/>
    <lineage>
        <taxon>Eukaryota</taxon>
        <taxon>Metazoa</taxon>
        <taxon>Spiralia</taxon>
        <taxon>Lophotrochozoa</taxon>
        <taxon>Platyhelminthes</taxon>
        <taxon>Trematoda</taxon>
        <taxon>Digenea</taxon>
        <taxon>Strigeidida</taxon>
        <taxon>Schistosomatoidea</taxon>
        <taxon>Schistosomatidae</taxon>
        <taxon>Trichobilharzia</taxon>
    </lineage>
</organism>
<name>A0AA85K3V9_TRIRE</name>